<evidence type="ECO:0000256" key="2">
    <source>
        <dbReference type="SAM" id="Phobius"/>
    </source>
</evidence>
<dbReference type="KEGG" id="cck:Ccar_03645"/>
<proteinExistence type="predicted"/>
<comment type="caution">
    <text evidence="3">The sequence shown here is derived from an EMBL/GenBank/DDBJ whole genome shotgun (WGS) entry which is preliminary data.</text>
</comment>
<gene>
    <name evidence="3" type="ORF">CcarbDRAFT_0556</name>
</gene>
<keyword evidence="2" id="KW-0812">Transmembrane</keyword>
<accession>C6PP39</accession>
<protein>
    <submittedName>
        <fullName evidence="3">YMF77</fullName>
    </submittedName>
</protein>
<dbReference type="EMBL" id="ACVI01000006">
    <property type="protein sequence ID" value="EET88917.1"/>
    <property type="molecule type" value="Genomic_DNA"/>
</dbReference>
<keyword evidence="2" id="KW-1133">Transmembrane helix</keyword>
<name>C6PP39_9CLOT</name>
<evidence type="ECO:0000256" key="1">
    <source>
        <dbReference type="SAM" id="MobiDB-lite"/>
    </source>
</evidence>
<dbReference type="AlphaFoldDB" id="C6PP39"/>
<dbReference type="RefSeq" id="WP_007059441.1">
    <property type="nucleotide sequence ID" value="NZ_CP011803.1"/>
</dbReference>
<keyword evidence="2" id="KW-0472">Membrane</keyword>
<feature type="transmembrane region" description="Helical" evidence="2">
    <location>
        <begin position="155"/>
        <end position="172"/>
    </location>
</feature>
<reference evidence="3 4" key="1">
    <citation type="submission" date="2009-06" db="EMBL/GenBank/DDBJ databases">
        <title>The draft genome of Clostridium carboxidivorans P7.</title>
        <authorList>
            <consortium name="US DOE Joint Genome Institute (JGI-PGF)"/>
            <person name="Lucas S."/>
            <person name="Copeland A."/>
            <person name="Lapidus A."/>
            <person name="Glavina del Rio T."/>
            <person name="Tice H."/>
            <person name="Bruce D."/>
            <person name="Goodwin L."/>
            <person name="Pitluck S."/>
            <person name="Larimer F."/>
            <person name="Land M.L."/>
            <person name="Hauser L."/>
            <person name="Hemme C.L."/>
        </authorList>
    </citation>
    <scope>NUCLEOTIDE SEQUENCE [LARGE SCALE GENOMIC DNA]</scope>
    <source>
        <strain evidence="3 4">P7</strain>
    </source>
</reference>
<evidence type="ECO:0000313" key="3">
    <source>
        <dbReference type="EMBL" id="EET88917.1"/>
    </source>
</evidence>
<keyword evidence="4" id="KW-1185">Reference proteome</keyword>
<dbReference type="PATRIC" id="fig|536227.13.peg.771"/>
<feature type="compositionally biased region" description="Low complexity" evidence="1">
    <location>
        <begin position="274"/>
        <end position="300"/>
    </location>
</feature>
<organism evidence="3 4">
    <name type="scientific">Clostridium carboxidivorans P7</name>
    <dbReference type="NCBI Taxonomy" id="536227"/>
    <lineage>
        <taxon>Bacteria</taxon>
        <taxon>Bacillati</taxon>
        <taxon>Bacillota</taxon>
        <taxon>Clostridia</taxon>
        <taxon>Eubacteriales</taxon>
        <taxon>Clostridiaceae</taxon>
        <taxon>Clostridium</taxon>
    </lineage>
</organism>
<feature type="transmembrane region" description="Helical" evidence="2">
    <location>
        <begin position="6"/>
        <end position="27"/>
    </location>
</feature>
<sequence>MRFLPFINGKLFLVIYGIYAVALIILLSKKLKGNDEYYVAAGLDEVQYYVLDNKYSLENMFYYITYRLYAKRILLKDEEEKTFYVNKSVSIYLSSIEKKVYHLYLEKFAPKDFKSSMLNENQFKGYYYSIYNELITKGLIKDSDMIKKNKSTLKMGMLIIFIPGVWRLIGGIESNMPVTALIIEIIVTFVIIRAVLSSLVNDNLTNKGHASKRAFEKQYNSIINDSDSSSNSNVGYANTMQEFLIGAAWMNFLGVNNIYRNSGSDTSTFFDNDSSFDSSDSSSDSSDSSDSGSSCSACSSCGGCGSGGD</sequence>
<feature type="region of interest" description="Disordered" evidence="1">
    <location>
        <begin position="274"/>
        <end position="309"/>
    </location>
</feature>
<dbReference type="OrthoDB" id="1911454at2"/>
<dbReference type="eggNOG" id="ENOG50333NE">
    <property type="taxonomic scope" value="Bacteria"/>
</dbReference>
<dbReference type="STRING" id="536227.Ccar_03645"/>
<dbReference type="Proteomes" id="UP000004198">
    <property type="component" value="Unassembled WGS sequence"/>
</dbReference>
<feature type="transmembrane region" description="Helical" evidence="2">
    <location>
        <begin position="178"/>
        <end position="196"/>
    </location>
</feature>
<evidence type="ECO:0000313" key="4">
    <source>
        <dbReference type="Proteomes" id="UP000004198"/>
    </source>
</evidence>